<name>A0A109JKB9_9BRAD</name>
<proteinExistence type="predicted"/>
<feature type="domain" description="DUF6538" evidence="1">
    <location>
        <begin position="14"/>
        <end position="58"/>
    </location>
</feature>
<dbReference type="Pfam" id="PF20172">
    <property type="entry name" value="DUF6538"/>
    <property type="match status" value="1"/>
</dbReference>
<reference evidence="2 3" key="1">
    <citation type="submission" date="2015-11" db="EMBL/GenBank/DDBJ databases">
        <title>Draft Genome Sequence of the Strain BR 10303 (Bradyrhizobium sp.) isolated from nodules of Centrolobium paraense.</title>
        <authorList>
            <person name="Zelli J.E."/>
            <person name="Simoes-Araujo J.L."/>
            <person name="Barauna A.C."/>
            <person name="Silva K."/>
        </authorList>
    </citation>
    <scope>NUCLEOTIDE SEQUENCE [LARGE SCALE GENOMIC DNA]</scope>
    <source>
        <strain evidence="2 3">BR 10303</strain>
    </source>
</reference>
<accession>A0A109JKB9</accession>
<evidence type="ECO:0000313" key="2">
    <source>
        <dbReference type="EMBL" id="KWV50478.1"/>
    </source>
</evidence>
<organism evidence="2 3">
    <name type="scientific">Bradyrhizobium macuxiense</name>
    <dbReference type="NCBI Taxonomy" id="1755647"/>
    <lineage>
        <taxon>Bacteria</taxon>
        <taxon>Pseudomonadati</taxon>
        <taxon>Pseudomonadota</taxon>
        <taxon>Alphaproteobacteria</taxon>
        <taxon>Hyphomicrobiales</taxon>
        <taxon>Nitrobacteraceae</taxon>
        <taxon>Bradyrhizobium</taxon>
    </lineage>
</organism>
<dbReference type="OrthoDB" id="9784724at2"/>
<sequence>MVLKMARPWPHPVTGIYWFRMAVPAKLRKLVNKREEKCSLRTRDPDEARIRHALKTAEVPA</sequence>
<dbReference type="Proteomes" id="UP000057737">
    <property type="component" value="Unassembled WGS sequence"/>
</dbReference>
<evidence type="ECO:0000313" key="3">
    <source>
        <dbReference type="Proteomes" id="UP000057737"/>
    </source>
</evidence>
<evidence type="ECO:0000259" key="1">
    <source>
        <dbReference type="Pfam" id="PF20172"/>
    </source>
</evidence>
<dbReference type="AlphaFoldDB" id="A0A109JKB9"/>
<gene>
    <name evidence="2" type="ORF">AS156_14220</name>
</gene>
<dbReference type="RefSeq" id="WP_066511659.1">
    <property type="nucleotide sequence ID" value="NZ_LNCU01000095.1"/>
</dbReference>
<dbReference type="EMBL" id="LNCU01000095">
    <property type="protein sequence ID" value="KWV50478.1"/>
    <property type="molecule type" value="Genomic_DNA"/>
</dbReference>
<dbReference type="InterPro" id="IPR046668">
    <property type="entry name" value="DUF6538"/>
</dbReference>
<protein>
    <recommendedName>
        <fullName evidence="1">DUF6538 domain-containing protein</fullName>
    </recommendedName>
</protein>
<comment type="caution">
    <text evidence="2">The sequence shown here is derived from an EMBL/GenBank/DDBJ whole genome shotgun (WGS) entry which is preliminary data.</text>
</comment>
<keyword evidence="3" id="KW-1185">Reference proteome</keyword>